<protein>
    <recommendedName>
        <fullName evidence="4">Secreted protein</fullName>
    </recommendedName>
</protein>
<reference evidence="2 3" key="1">
    <citation type="submission" date="2021-12" db="EMBL/GenBank/DDBJ databases">
        <title>Genome sequence of Kibdelosporangium philippinense ATCC 49844.</title>
        <authorList>
            <person name="Fedorov E.A."/>
            <person name="Omeragic M."/>
            <person name="Shalygina K.F."/>
            <person name="Maclea K.S."/>
        </authorList>
    </citation>
    <scope>NUCLEOTIDE SEQUENCE [LARGE SCALE GENOMIC DNA]</scope>
    <source>
        <strain evidence="2 3">ATCC 49844</strain>
    </source>
</reference>
<organism evidence="2 3">
    <name type="scientific">Kibdelosporangium philippinense</name>
    <dbReference type="NCBI Taxonomy" id="211113"/>
    <lineage>
        <taxon>Bacteria</taxon>
        <taxon>Bacillati</taxon>
        <taxon>Actinomycetota</taxon>
        <taxon>Actinomycetes</taxon>
        <taxon>Pseudonocardiales</taxon>
        <taxon>Pseudonocardiaceae</taxon>
        <taxon>Kibdelosporangium</taxon>
    </lineage>
</organism>
<evidence type="ECO:0000256" key="1">
    <source>
        <dbReference type="SAM" id="SignalP"/>
    </source>
</evidence>
<name>A0ABS8Z3I6_9PSEU</name>
<feature type="signal peptide" evidence="1">
    <location>
        <begin position="1"/>
        <end position="26"/>
    </location>
</feature>
<dbReference type="RefSeq" id="WP_233723678.1">
    <property type="nucleotide sequence ID" value="NZ_JAJVCN010000001.1"/>
</dbReference>
<gene>
    <name evidence="2" type="ORF">LWC34_06575</name>
</gene>
<feature type="chain" id="PRO_5045994590" description="Secreted protein" evidence="1">
    <location>
        <begin position="27"/>
        <end position="75"/>
    </location>
</feature>
<evidence type="ECO:0008006" key="4">
    <source>
        <dbReference type="Google" id="ProtNLM"/>
    </source>
</evidence>
<accession>A0ABS8Z3I6</accession>
<comment type="caution">
    <text evidence="2">The sequence shown here is derived from an EMBL/GenBank/DDBJ whole genome shotgun (WGS) entry which is preliminary data.</text>
</comment>
<dbReference type="Proteomes" id="UP001521150">
    <property type="component" value="Unassembled WGS sequence"/>
</dbReference>
<keyword evidence="3" id="KW-1185">Reference proteome</keyword>
<keyword evidence="1" id="KW-0732">Signal</keyword>
<dbReference type="EMBL" id="JAJVCN010000001">
    <property type="protein sequence ID" value="MCE7002496.1"/>
    <property type="molecule type" value="Genomic_DNA"/>
</dbReference>
<evidence type="ECO:0000313" key="2">
    <source>
        <dbReference type="EMBL" id="MCE7002496.1"/>
    </source>
</evidence>
<sequence length="75" mass="8336">MLRKIICATAVGLAVTATLGTATASAAEWKYQGRYISEYYCTDAGARGVWDNRWKDFKCSPFAGSSDFALWTQTW</sequence>
<proteinExistence type="predicted"/>
<evidence type="ECO:0000313" key="3">
    <source>
        <dbReference type="Proteomes" id="UP001521150"/>
    </source>
</evidence>